<keyword evidence="1" id="KW-0472">Membrane</keyword>
<accession>A0A2H0UHT4</accession>
<feature type="transmembrane region" description="Helical" evidence="1">
    <location>
        <begin position="33"/>
        <end position="55"/>
    </location>
</feature>
<organism evidence="2 3">
    <name type="scientific">Candidatus Kaiserbacteria bacterium CG10_big_fil_rev_8_21_14_0_10_44_10</name>
    <dbReference type="NCBI Taxonomy" id="1974606"/>
    <lineage>
        <taxon>Bacteria</taxon>
        <taxon>Candidatus Kaiseribacteriota</taxon>
    </lineage>
</organism>
<comment type="caution">
    <text evidence="2">The sequence shown here is derived from an EMBL/GenBank/DDBJ whole genome shotgun (WGS) entry which is preliminary data.</text>
</comment>
<protein>
    <recommendedName>
        <fullName evidence="4">DedA family protein</fullName>
    </recommendedName>
</protein>
<name>A0A2H0UHT4_9BACT</name>
<dbReference type="Proteomes" id="UP000229612">
    <property type="component" value="Unassembled WGS sequence"/>
</dbReference>
<feature type="transmembrane region" description="Helical" evidence="1">
    <location>
        <begin position="123"/>
        <end position="144"/>
    </location>
</feature>
<evidence type="ECO:0000313" key="2">
    <source>
        <dbReference type="EMBL" id="PIR85967.1"/>
    </source>
</evidence>
<gene>
    <name evidence="2" type="ORF">COU14_01650</name>
</gene>
<feature type="transmembrane region" description="Helical" evidence="1">
    <location>
        <begin position="76"/>
        <end position="97"/>
    </location>
</feature>
<keyword evidence="1" id="KW-0812">Transmembrane</keyword>
<dbReference type="AlphaFoldDB" id="A0A2H0UHT4"/>
<reference evidence="3" key="1">
    <citation type="submission" date="2017-09" db="EMBL/GenBank/DDBJ databases">
        <title>Depth-based differentiation of microbial function through sediment-hosted aquifers and enrichment of novel symbionts in the deep terrestrial subsurface.</title>
        <authorList>
            <person name="Probst A.J."/>
            <person name="Ladd B."/>
            <person name="Jarett J.K."/>
            <person name="Geller-Mcgrath D.E."/>
            <person name="Sieber C.M.K."/>
            <person name="Emerson J.B."/>
            <person name="Anantharaman K."/>
            <person name="Thomas B.C."/>
            <person name="Malmstrom R."/>
            <person name="Stieglmeier M."/>
            <person name="Klingl A."/>
            <person name="Woyke T."/>
            <person name="Ryan C.M."/>
            <person name="Banfield J.F."/>
        </authorList>
    </citation>
    <scope>NUCLEOTIDE SEQUENCE [LARGE SCALE GENOMIC DNA]</scope>
</reference>
<evidence type="ECO:0000313" key="3">
    <source>
        <dbReference type="Proteomes" id="UP000229612"/>
    </source>
</evidence>
<evidence type="ECO:0008006" key="4">
    <source>
        <dbReference type="Google" id="ProtNLM"/>
    </source>
</evidence>
<evidence type="ECO:0000256" key="1">
    <source>
        <dbReference type="SAM" id="Phobius"/>
    </source>
</evidence>
<sequence length="183" mass="20234">MKIVLAIAAFALITIAAFFLAESINENETIRSFVQSLGIFGVVFVGLIGGLNAFVPIPPATFAPLFLEADMSTLMIISGFIIGTTIADSIGFMIGWLGSSYTSIHHPELTERLQSFMKKHEQLIPYTIFGFFMLAPVPNETILIPLAIMGYRYKKLIVPLIIGNTLHQSLMVYGYSSMFAWLF</sequence>
<proteinExistence type="predicted"/>
<keyword evidence="1" id="KW-1133">Transmembrane helix</keyword>
<feature type="transmembrane region" description="Helical" evidence="1">
    <location>
        <begin position="156"/>
        <end position="175"/>
    </location>
</feature>
<dbReference type="EMBL" id="PFBG01000017">
    <property type="protein sequence ID" value="PIR85967.1"/>
    <property type="molecule type" value="Genomic_DNA"/>
</dbReference>